<gene>
    <name evidence="1" type="ORF">ES288_A06G000800v1</name>
</gene>
<dbReference type="Proteomes" id="UP000323506">
    <property type="component" value="Chromosome A06"/>
</dbReference>
<keyword evidence="2" id="KW-1185">Reference proteome</keyword>
<name>A0A5D2G243_GOSDA</name>
<evidence type="ECO:0000313" key="1">
    <source>
        <dbReference type="EMBL" id="TYH11638.1"/>
    </source>
</evidence>
<evidence type="ECO:0000313" key="2">
    <source>
        <dbReference type="Proteomes" id="UP000323506"/>
    </source>
</evidence>
<dbReference type="EMBL" id="CM017693">
    <property type="protein sequence ID" value="TYH11638.1"/>
    <property type="molecule type" value="Genomic_DNA"/>
</dbReference>
<accession>A0A5D2G243</accession>
<reference evidence="1 2" key="1">
    <citation type="submission" date="2019-06" db="EMBL/GenBank/DDBJ databases">
        <title>WGS assembly of Gossypium darwinii.</title>
        <authorList>
            <person name="Chen Z.J."/>
            <person name="Sreedasyam A."/>
            <person name="Ando A."/>
            <person name="Song Q."/>
            <person name="De L."/>
            <person name="Hulse-Kemp A."/>
            <person name="Ding M."/>
            <person name="Ye W."/>
            <person name="Kirkbride R."/>
            <person name="Jenkins J."/>
            <person name="Plott C."/>
            <person name="Lovell J."/>
            <person name="Lin Y.-M."/>
            <person name="Vaughn R."/>
            <person name="Liu B."/>
            <person name="Li W."/>
            <person name="Simpson S."/>
            <person name="Scheffler B."/>
            <person name="Saski C."/>
            <person name="Grover C."/>
            <person name="Hu G."/>
            <person name="Conover J."/>
            <person name="Carlson J."/>
            <person name="Shu S."/>
            <person name="Boston L."/>
            <person name="Williams M."/>
            <person name="Peterson D."/>
            <person name="Mcgee K."/>
            <person name="Jones D."/>
            <person name="Wendel J."/>
            <person name="Stelly D."/>
            <person name="Grimwood J."/>
            <person name="Schmutz J."/>
        </authorList>
    </citation>
    <scope>NUCLEOTIDE SEQUENCE [LARGE SCALE GENOMIC DNA]</scope>
    <source>
        <strain evidence="1">1808015.09</strain>
    </source>
</reference>
<protein>
    <submittedName>
        <fullName evidence="1">Uncharacterized protein</fullName>
    </submittedName>
</protein>
<dbReference type="AlphaFoldDB" id="A0A5D2G243"/>
<sequence>MELCVPSHRAWNKCNVYVKLLDLTLQVNDGIPPHALHARGGCLQVKQVWGACSNSHGLAISLNSRA</sequence>
<proteinExistence type="predicted"/>
<organism evidence="1 2">
    <name type="scientific">Gossypium darwinii</name>
    <name type="common">Darwin's cotton</name>
    <name type="synonym">Gossypium barbadense var. darwinii</name>
    <dbReference type="NCBI Taxonomy" id="34276"/>
    <lineage>
        <taxon>Eukaryota</taxon>
        <taxon>Viridiplantae</taxon>
        <taxon>Streptophyta</taxon>
        <taxon>Embryophyta</taxon>
        <taxon>Tracheophyta</taxon>
        <taxon>Spermatophyta</taxon>
        <taxon>Magnoliopsida</taxon>
        <taxon>eudicotyledons</taxon>
        <taxon>Gunneridae</taxon>
        <taxon>Pentapetalae</taxon>
        <taxon>rosids</taxon>
        <taxon>malvids</taxon>
        <taxon>Malvales</taxon>
        <taxon>Malvaceae</taxon>
        <taxon>Malvoideae</taxon>
        <taxon>Gossypium</taxon>
    </lineage>
</organism>